<dbReference type="InterPro" id="IPR000182">
    <property type="entry name" value="GNAT_dom"/>
</dbReference>
<dbReference type="InterPro" id="IPR016181">
    <property type="entry name" value="Acyl_CoA_acyltransferase"/>
</dbReference>
<evidence type="ECO:0000256" key="1">
    <source>
        <dbReference type="ARBA" id="ARBA00022679"/>
    </source>
</evidence>
<dbReference type="PANTHER" id="PTHR43877">
    <property type="entry name" value="AMINOALKYLPHOSPHONATE N-ACETYLTRANSFERASE-RELATED-RELATED"/>
    <property type="match status" value="1"/>
</dbReference>
<dbReference type="Gene3D" id="3.40.630.30">
    <property type="match status" value="1"/>
</dbReference>
<dbReference type="Proteomes" id="UP000001919">
    <property type="component" value="Chromosome"/>
</dbReference>
<dbReference type="HOGENOM" id="CLU_056890_0_0_11"/>
<dbReference type="SMR" id="C7M9U2"/>
<sequence>MTSLDITTTRSPLSLDDAPALTALLNRIDRADERGEPAEEPSIREWLTMPGLDLERDSLALRSGGDLIGFAAVDVHPSVDRDGRVRCQLMGGVDPAQRRQGLGGELLTWSQERAAALAAERHPGLEQAVFRISGGRDPRPGRSGGGADIRPLLERRGYTRARSWLTMVRHLPDIALTTPPVGDVQVVAPTDAEREATRLAHIAAFADHWGSAPVSAERWGRWWDSHTARRDQATVALDAEGTVLAYVITSEDTPGVLHIALVGTRPEARGRGLARAVIARTLASAAEAGYARAELEVDAESLTGATRLYDALGFSQEDVHATYERSVL</sequence>
<dbReference type="PATRIC" id="fig|446465.5.peg.771"/>
<dbReference type="OrthoDB" id="9799092at2"/>
<dbReference type="AlphaFoldDB" id="C7M9U2"/>
<proteinExistence type="predicted"/>
<feature type="domain" description="N-acetyltransferase" evidence="3">
    <location>
        <begin position="184"/>
        <end position="328"/>
    </location>
</feature>
<reference evidence="4 5" key="1">
    <citation type="journal article" date="2009" name="Stand. Genomic Sci.">
        <title>Complete genome sequence of Brachybacterium faecium type strain (Schefferle 6-10).</title>
        <authorList>
            <person name="Lapidus A."/>
            <person name="Pukall R."/>
            <person name="Labuttii K."/>
            <person name="Copeland A."/>
            <person name="Del Rio T.G."/>
            <person name="Nolan M."/>
            <person name="Chen F."/>
            <person name="Lucas S."/>
            <person name="Tice H."/>
            <person name="Cheng J.F."/>
            <person name="Bruce D."/>
            <person name="Goodwin L."/>
            <person name="Pitluck S."/>
            <person name="Rohde M."/>
            <person name="Goker M."/>
            <person name="Pati A."/>
            <person name="Ivanova N."/>
            <person name="Mavrommatis K."/>
            <person name="Chen A."/>
            <person name="Palaniappan K."/>
            <person name="D'haeseleer P."/>
            <person name="Chain P."/>
            <person name="Bristow J."/>
            <person name="Eisen J.A."/>
            <person name="Markowitz V."/>
            <person name="Hugenholtz P."/>
            <person name="Kyrpides N.C."/>
            <person name="Klenk H.P."/>
        </authorList>
    </citation>
    <scope>NUCLEOTIDE SEQUENCE [LARGE SCALE GENOMIC DNA]</scope>
    <source>
        <strain evidence="5">ATCC 43885 / DSM 4810 / JCM 11609 / LMG 19847 / NBRC 14762 / NCIMB 9860 / 6-10</strain>
    </source>
</reference>
<dbReference type="InterPro" id="IPR050832">
    <property type="entry name" value="Bact_Acetyltransf"/>
</dbReference>
<evidence type="ECO:0000313" key="5">
    <source>
        <dbReference type="Proteomes" id="UP000001919"/>
    </source>
</evidence>
<protein>
    <submittedName>
        <fullName evidence="4">Acetyltransferase (GNAT) family protein</fullName>
    </submittedName>
</protein>
<keyword evidence="5" id="KW-1185">Reference proteome</keyword>
<dbReference type="eggNOG" id="COG0456">
    <property type="taxonomic scope" value="Bacteria"/>
</dbReference>
<organism evidence="4 5">
    <name type="scientific">Brachybacterium faecium (strain ATCC 43885 / DSM 4810 / JCM 11609 / LMG 19847 / NBRC 14762 / NCIMB 9860 / 6-10)</name>
    <dbReference type="NCBI Taxonomy" id="446465"/>
    <lineage>
        <taxon>Bacteria</taxon>
        <taxon>Bacillati</taxon>
        <taxon>Actinomycetota</taxon>
        <taxon>Actinomycetes</taxon>
        <taxon>Micrococcales</taxon>
        <taxon>Dermabacteraceae</taxon>
        <taxon>Brachybacterium</taxon>
    </lineage>
</organism>
<dbReference type="Pfam" id="PF00583">
    <property type="entry name" value="Acetyltransf_1"/>
    <property type="match status" value="2"/>
</dbReference>
<keyword evidence="1 4" id="KW-0808">Transferase</keyword>
<dbReference type="PANTHER" id="PTHR43877:SF2">
    <property type="entry name" value="AMINOALKYLPHOSPHONATE N-ACETYLTRANSFERASE-RELATED"/>
    <property type="match status" value="1"/>
</dbReference>
<keyword evidence="2" id="KW-0012">Acyltransferase</keyword>
<dbReference type="KEGG" id="bfa:Bfae_07810"/>
<accession>C7M9U2</accession>
<evidence type="ECO:0000259" key="3">
    <source>
        <dbReference type="PROSITE" id="PS51186"/>
    </source>
</evidence>
<evidence type="ECO:0000256" key="2">
    <source>
        <dbReference type="ARBA" id="ARBA00023315"/>
    </source>
</evidence>
<dbReference type="STRING" id="446465.Bfae_07810"/>
<gene>
    <name evidence="4" type="ordered locus">Bfae_07810</name>
</gene>
<dbReference type="PROSITE" id="PS51186">
    <property type="entry name" value="GNAT"/>
    <property type="match status" value="2"/>
</dbReference>
<dbReference type="EMBL" id="CP001643">
    <property type="protein sequence ID" value="ACU84636.1"/>
    <property type="molecule type" value="Genomic_DNA"/>
</dbReference>
<dbReference type="CDD" id="cd04301">
    <property type="entry name" value="NAT_SF"/>
    <property type="match status" value="2"/>
</dbReference>
<feature type="domain" description="N-acetyltransferase" evidence="3">
    <location>
        <begin position="8"/>
        <end position="172"/>
    </location>
</feature>
<dbReference type="GO" id="GO:0016747">
    <property type="term" value="F:acyltransferase activity, transferring groups other than amino-acyl groups"/>
    <property type="evidence" value="ECO:0007669"/>
    <property type="project" value="InterPro"/>
</dbReference>
<evidence type="ECO:0000313" key="4">
    <source>
        <dbReference type="EMBL" id="ACU84636.1"/>
    </source>
</evidence>
<dbReference type="SUPFAM" id="SSF55729">
    <property type="entry name" value="Acyl-CoA N-acyltransferases (Nat)"/>
    <property type="match status" value="2"/>
</dbReference>
<name>C7M9U2_BRAFD</name>